<sequence length="458" mass="48489">MSSAVKSTTTIAAEAARGRVRFGIVGMLFAVTMVNYADRATLAIAGPAMSKDLGINALQMGFVFSAFGWSYVLGQLPGGWLLDRFGSRIVYFGSIVVWSVFTMLQGGVGVFGLATAVYALFALRFLVGFAEAPSFPANARIVAAWYPANERGTASAVFNSAQYFATVVFAPVMGWITYTYGWPSVFAFMGMLGILVALVWLKTVYAPRQHPRLRPAELDYIAAGGALVDLDGPAANCRPVRAAAPGPAVKPGQLKQLLANRMMLGIFLGQFCINALTYFFITWFPVYLVQQRHMSILNAGLVAAIPAICGFTGGVLGGVWSDALLRRGFSLTAARKTPIVAGMALSLVMVGCNYVEAQWIVVALMALSFFGKGVGALGWAVLSDTAPREIAGLSGGLFNMFGNISSITTPIVIGAIVQATGSFDGALVFVGANALLAVLSFLVIVPDIKRVELRPATA</sequence>
<evidence type="ECO:0000256" key="1">
    <source>
        <dbReference type="ARBA" id="ARBA00004651"/>
    </source>
</evidence>
<dbReference type="PROSITE" id="PS50850">
    <property type="entry name" value="MFS"/>
    <property type="match status" value="1"/>
</dbReference>
<keyword evidence="5 8" id="KW-1133">Transmembrane helix</keyword>
<evidence type="ECO:0000256" key="7">
    <source>
        <dbReference type="ARBA" id="ARBA00038514"/>
    </source>
</evidence>
<evidence type="ECO:0000256" key="6">
    <source>
        <dbReference type="ARBA" id="ARBA00023136"/>
    </source>
</evidence>
<dbReference type="NCBIfam" id="TIGR00893">
    <property type="entry name" value="2A0114"/>
    <property type="match status" value="1"/>
</dbReference>
<comment type="similarity">
    <text evidence="7">Belongs to the major facilitator superfamily. Phthalate permease family.</text>
</comment>
<dbReference type="RefSeq" id="WP_129228758.1">
    <property type="nucleotide sequence ID" value="NZ_QYBB01000032.1"/>
</dbReference>
<dbReference type="OrthoDB" id="272777at2"/>
<feature type="transmembrane region" description="Helical" evidence="8">
    <location>
        <begin position="394"/>
        <end position="419"/>
    </location>
</feature>
<dbReference type="EMBL" id="QYBB01000032">
    <property type="protein sequence ID" value="RYC30078.1"/>
    <property type="molecule type" value="Genomic_DNA"/>
</dbReference>
<feature type="transmembrane region" description="Helical" evidence="8">
    <location>
        <begin position="20"/>
        <end position="37"/>
    </location>
</feature>
<dbReference type="FunFam" id="1.20.1250.20:FF:000010">
    <property type="entry name" value="Probable glucarate transporter"/>
    <property type="match status" value="1"/>
</dbReference>
<dbReference type="PANTHER" id="PTHR11662">
    <property type="entry name" value="SOLUTE CARRIER FAMILY 17"/>
    <property type="match status" value="1"/>
</dbReference>
<keyword evidence="6 8" id="KW-0472">Membrane</keyword>
<dbReference type="InterPro" id="IPR000849">
    <property type="entry name" value="Sugar_P_transporter"/>
</dbReference>
<organism evidence="10 11">
    <name type="scientific">Lichenibacterium minor</name>
    <dbReference type="NCBI Taxonomy" id="2316528"/>
    <lineage>
        <taxon>Bacteria</taxon>
        <taxon>Pseudomonadati</taxon>
        <taxon>Pseudomonadota</taxon>
        <taxon>Alphaproteobacteria</taxon>
        <taxon>Hyphomicrobiales</taxon>
        <taxon>Lichenihabitantaceae</taxon>
        <taxon>Lichenibacterium</taxon>
    </lineage>
</organism>
<evidence type="ECO:0000256" key="8">
    <source>
        <dbReference type="SAM" id="Phobius"/>
    </source>
</evidence>
<feature type="transmembrane region" description="Helical" evidence="8">
    <location>
        <begin position="85"/>
        <end position="104"/>
    </location>
</feature>
<dbReference type="InterPro" id="IPR036259">
    <property type="entry name" value="MFS_trans_sf"/>
</dbReference>
<keyword evidence="11" id="KW-1185">Reference proteome</keyword>
<keyword evidence="2" id="KW-0813">Transport</keyword>
<dbReference type="SUPFAM" id="SSF103473">
    <property type="entry name" value="MFS general substrate transporter"/>
    <property type="match status" value="1"/>
</dbReference>
<dbReference type="InterPro" id="IPR020846">
    <property type="entry name" value="MFS_dom"/>
</dbReference>
<dbReference type="Gene3D" id="1.20.1250.20">
    <property type="entry name" value="MFS general substrate transporter like domains"/>
    <property type="match status" value="2"/>
</dbReference>
<proteinExistence type="inferred from homology"/>
<dbReference type="PIRSF" id="PIRSF002808">
    <property type="entry name" value="Hexose_phosphate_transp"/>
    <property type="match status" value="1"/>
</dbReference>
<evidence type="ECO:0000256" key="5">
    <source>
        <dbReference type="ARBA" id="ARBA00022989"/>
    </source>
</evidence>
<dbReference type="PANTHER" id="PTHR11662:SF399">
    <property type="entry name" value="FI19708P1-RELATED"/>
    <property type="match status" value="1"/>
</dbReference>
<feature type="transmembrane region" description="Helical" evidence="8">
    <location>
        <begin position="161"/>
        <end position="180"/>
    </location>
</feature>
<feature type="transmembrane region" description="Helical" evidence="8">
    <location>
        <begin position="263"/>
        <end position="284"/>
    </location>
</feature>
<evidence type="ECO:0000256" key="4">
    <source>
        <dbReference type="ARBA" id="ARBA00022692"/>
    </source>
</evidence>
<dbReference type="AlphaFoldDB" id="A0A4Q2U2W8"/>
<dbReference type="InterPro" id="IPR011701">
    <property type="entry name" value="MFS"/>
</dbReference>
<name>A0A4Q2U2W8_9HYPH</name>
<evidence type="ECO:0000313" key="10">
    <source>
        <dbReference type="EMBL" id="RYC30078.1"/>
    </source>
</evidence>
<feature type="transmembrane region" description="Helical" evidence="8">
    <location>
        <begin position="425"/>
        <end position="445"/>
    </location>
</feature>
<comment type="caution">
    <text evidence="10">The sequence shown here is derived from an EMBL/GenBank/DDBJ whole genome shotgun (WGS) entry which is preliminary data.</text>
</comment>
<feature type="transmembrane region" description="Helical" evidence="8">
    <location>
        <begin position="57"/>
        <end position="73"/>
    </location>
</feature>
<feature type="transmembrane region" description="Helical" evidence="8">
    <location>
        <begin position="357"/>
        <end position="382"/>
    </location>
</feature>
<comment type="subcellular location">
    <subcellularLocation>
        <location evidence="1">Cell membrane</location>
        <topology evidence="1">Multi-pass membrane protein</topology>
    </subcellularLocation>
</comment>
<keyword evidence="4 8" id="KW-0812">Transmembrane</keyword>
<reference evidence="10 11" key="1">
    <citation type="submission" date="2018-12" db="EMBL/GenBank/DDBJ databases">
        <authorList>
            <person name="Grouzdev D.S."/>
            <person name="Krutkina M.S."/>
        </authorList>
    </citation>
    <scope>NUCLEOTIDE SEQUENCE [LARGE SCALE GENOMIC DNA]</scope>
    <source>
        <strain evidence="10 11">RmlP026</strain>
    </source>
</reference>
<dbReference type="CDD" id="cd17319">
    <property type="entry name" value="MFS_ExuT_GudP_like"/>
    <property type="match status" value="1"/>
</dbReference>
<feature type="transmembrane region" description="Helical" evidence="8">
    <location>
        <begin position="186"/>
        <end position="205"/>
    </location>
</feature>
<dbReference type="GO" id="GO:0022857">
    <property type="term" value="F:transmembrane transporter activity"/>
    <property type="evidence" value="ECO:0007669"/>
    <property type="project" value="InterPro"/>
</dbReference>
<dbReference type="Proteomes" id="UP000290759">
    <property type="component" value="Unassembled WGS sequence"/>
</dbReference>
<dbReference type="InterPro" id="IPR050382">
    <property type="entry name" value="MFS_Na/Anion_cotransporter"/>
</dbReference>
<feature type="domain" description="Major facilitator superfamily (MFS) profile" evidence="9">
    <location>
        <begin position="24"/>
        <end position="449"/>
    </location>
</feature>
<dbReference type="GO" id="GO:0005886">
    <property type="term" value="C:plasma membrane"/>
    <property type="evidence" value="ECO:0007669"/>
    <property type="project" value="UniProtKB-SubCell"/>
</dbReference>
<feature type="transmembrane region" description="Helical" evidence="8">
    <location>
        <begin position="296"/>
        <end position="321"/>
    </location>
</feature>
<evidence type="ECO:0000259" key="9">
    <source>
        <dbReference type="PROSITE" id="PS50850"/>
    </source>
</evidence>
<evidence type="ECO:0000256" key="3">
    <source>
        <dbReference type="ARBA" id="ARBA00022475"/>
    </source>
</evidence>
<feature type="transmembrane region" description="Helical" evidence="8">
    <location>
        <begin position="333"/>
        <end position="351"/>
    </location>
</feature>
<reference evidence="10 11" key="2">
    <citation type="submission" date="2019-02" db="EMBL/GenBank/DDBJ databases">
        <title>'Lichenibacterium ramalinii' gen. nov. sp. nov., 'Lichenibacterium minor' gen. nov. sp. nov.</title>
        <authorList>
            <person name="Pankratov T."/>
        </authorList>
    </citation>
    <scope>NUCLEOTIDE SEQUENCE [LARGE SCALE GENOMIC DNA]</scope>
    <source>
        <strain evidence="10 11">RmlP026</strain>
    </source>
</reference>
<protein>
    <submittedName>
        <fullName evidence="10">MFS transporter</fullName>
    </submittedName>
</protein>
<dbReference type="Pfam" id="PF07690">
    <property type="entry name" value="MFS_1"/>
    <property type="match status" value="1"/>
</dbReference>
<keyword evidence="3" id="KW-1003">Cell membrane</keyword>
<gene>
    <name evidence="10" type="ORF">D3273_20490</name>
</gene>
<evidence type="ECO:0000256" key="2">
    <source>
        <dbReference type="ARBA" id="ARBA00022448"/>
    </source>
</evidence>
<accession>A0A4Q2U2W8</accession>
<evidence type="ECO:0000313" key="11">
    <source>
        <dbReference type="Proteomes" id="UP000290759"/>
    </source>
</evidence>